<evidence type="ECO:0000313" key="3">
    <source>
        <dbReference type="Proteomes" id="UP001633002"/>
    </source>
</evidence>
<dbReference type="AlphaFoldDB" id="A0ABD3HC81"/>
<proteinExistence type="predicted"/>
<dbReference type="InterPro" id="IPR004888">
    <property type="entry name" value="Glycoside_hydrolase_63"/>
</dbReference>
<name>A0ABD3HC81_9MARC</name>
<protein>
    <recommendedName>
        <fullName evidence="1">Mannosylglycerate hydrolase MGH1-like glycoside hydrolase domain-containing protein</fullName>
    </recommendedName>
</protein>
<dbReference type="InterPro" id="IPR008928">
    <property type="entry name" value="6-hairpin_glycosidase_sf"/>
</dbReference>
<dbReference type="InterPro" id="IPR012341">
    <property type="entry name" value="6hp_glycosidase-like_sf"/>
</dbReference>
<dbReference type="InterPro" id="IPR054491">
    <property type="entry name" value="MGH1-like_GH"/>
</dbReference>
<evidence type="ECO:0000259" key="1">
    <source>
        <dbReference type="Pfam" id="PF22422"/>
    </source>
</evidence>
<keyword evidence="3" id="KW-1185">Reference proteome</keyword>
<feature type="domain" description="Mannosylglycerate hydrolase MGH1-like glycoside hydrolase" evidence="1">
    <location>
        <begin position="221"/>
        <end position="348"/>
    </location>
</feature>
<dbReference type="SUPFAM" id="SSF48208">
    <property type="entry name" value="Six-hairpin glycosidases"/>
    <property type="match status" value="1"/>
</dbReference>
<organism evidence="2 3">
    <name type="scientific">Riccia sorocarpa</name>
    <dbReference type="NCBI Taxonomy" id="122646"/>
    <lineage>
        <taxon>Eukaryota</taxon>
        <taxon>Viridiplantae</taxon>
        <taxon>Streptophyta</taxon>
        <taxon>Embryophyta</taxon>
        <taxon>Marchantiophyta</taxon>
        <taxon>Marchantiopsida</taxon>
        <taxon>Marchantiidae</taxon>
        <taxon>Marchantiales</taxon>
        <taxon>Ricciaceae</taxon>
        <taxon>Riccia</taxon>
    </lineage>
</organism>
<reference evidence="2 3" key="1">
    <citation type="submission" date="2024-09" db="EMBL/GenBank/DDBJ databases">
        <title>Chromosome-scale assembly of Riccia sorocarpa.</title>
        <authorList>
            <person name="Paukszto L."/>
        </authorList>
    </citation>
    <scope>NUCLEOTIDE SEQUENCE [LARGE SCALE GENOMIC DNA]</scope>
    <source>
        <strain evidence="2">LP-2024</strain>
        <tissue evidence="2">Aerial parts of the thallus</tissue>
    </source>
</reference>
<comment type="caution">
    <text evidence="2">The sequence shown here is derived from an EMBL/GenBank/DDBJ whole genome shotgun (WGS) entry which is preliminary data.</text>
</comment>
<dbReference type="EMBL" id="JBJQOH010000004">
    <property type="protein sequence ID" value="KAL3688476.1"/>
    <property type="molecule type" value="Genomic_DNA"/>
</dbReference>
<evidence type="ECO:0000313" key="2">
    <source>
        <dbReference type="EMBL" id="KAL3688476.1"/>
    </source>
</evidence>
<dbReference type="Pfam" id="PF22422">
    <property type="entry name" value="MGH1-like_GH"/>
    <property type="match status" value="2"/>
</dbReference>
<gene>
    <name evidence="2" type="ORF">R1sor_014785</name>
</gene>
<dbReference type="Proteomes" id="UP001633002">
    <property type="component" value="Unassembled WGS sequence"/>
</dbReference>
<dbReference type="PANTHER" id="PTHR10412:SF21">
    <property type="entry name" value="ALPHA,ALPHA-TREHALASE"/>
    <property type="match status" value="1"/>
</dbReference>
<sequence>MVNLASKQTLREDSINVLKQNDYGTYTVPALGLYPFQWNWDTGFVAAGWAVYDVDRAWTEIETLFAGQWADGMIPSILFWKPSDTYFPGPEIWGTKENPSNSTGISQPPIAAVIVRYLYEYTAKNNPQLAREKISTLFPKLLAYHRWWYKARDPLNTGLVAILHPWESGMDNSPAWDDALKAFPVGDIPPYERQDTKHVNASMRPSKDTYDHYLSLLYRPFSCENQLTGKLVNARISGAFLPLFAGVATEEQAAVLASTLQHWLDGVKYGVPSADPFEPQFDPIKYWSGPLWININWMISSGLRHYGYDELGERIERESLSVIQESGMREYFNPINGEGAGGESFSWTAALYLAWLDDSVLQHAT</sequence>
<dbReference type="Gene3D" id="1.50.10.10">
    <property type="match status" value="2"/>
</dbReference>
<dbReference type="PANTHER" id="PTHR10412">
    <property type="entry name" value="MANNOSYL-OLIGOSACCHARIDE GLUCOSIDASE"/>
    <property type="match status" value="1"/>
</dbReference>
<dbReference type="GO" id="GO:0016787">
    <property type="term" value="F:hydrolase activity"/>
    <property type="evidence" value="ECO:0007669"/>
    <property type="project" value="UniProtKB-ARBA"/>
</dbReference>
<feature type="domain" description="Mannosylglycerate hydrolase MGH1-like glycoside hydrolase" evidence="1">
    <location>
        <begin position="34"/>
        <end position="217"/>
    </location>
</feature>
<accession>A0ABD3HC81</accession>